<dbReference type="Proteomes" id="UP000027222">
    <property type="component" value="Unassembled WGS sequence"/>
</dbReference>
<accession>A0A067T5C8</accession>
<reference evidence="3" key="1">
    <citation type="journal article" date="2014" name="Proc. Natl. Acad. Sci. U.S.A.">
        <title>Extensive sampling of basidiomycete genomes demonstrates inadequacy of the white-rot/brown-rot paradigm for wood decay fungi.</title>
        <authorList>
            <person name="Riley R."/>
            <person name="Salamov A.A."/>
            <person name="Brown D.W."/>
            <person name="Nagy L.G."/>
            <person name="Floudas D."/>
            <person name="Held B.W."/>
            <person name="Levasseur A."/>
            <person name="Lombard V."/>
            <person name="Morin E."/>
            <person name="Otillar R."/>
            <person name="Lindquist E.A."/>
            <person name="Sun H."/>
            <person name="LaButti K.M."/>
            <person name="Schmutz J."/>
            <person name="Jabbour D."/>
            <person name="Luo H."/>
            <person name="Baker S.E."/>
            <person name="Pisabarro A.G."/>
            <person name="Walton J.D."/>
            <person name="Blanchette R.A."/>
            <person name="Henrissat B."/>
            <person name="Martin F."/>
            <person name="Cullen D."/>
            <person name="Hibbett D.S."/>
            <person name="Grigoriev I.V."/>
        </authorList>
    </citation>
    <scope>NUCLEOTIDE SEQUENCE [LARGE SCALE GENOMIC DNA]</scope>
    <source>
        <strain evidence="3">CBS 339.88</strain>
    </source>
</reference>
<proteinExistence type="predicted"/>
<dbReference type="EMBL" id="KL142381">
    <property type="protein sequence ID" value="KDR75129.1"/>
    <property type="molecule type" value="Genomic_DNA"/>
</dbReference>
<gene>
    <name evidence="2" type="ORF">GALMADRAFT_34737</name>
</gene>
<feature type="non-terminal residue" evidence="2">
    <location>
        <position position="201"/>
    </location>
</feature>
<sequence length="201" mass="21147">TERGAVDFFDPSKGGGSQLNQSGDGGEPLNVIISGKSSPEVLTSDGFLNYARAIGFTKECFGLHSGAAQLANLGDGHGLLGEREVLREYFGIPVLGSCLESLTGGDHLRTYRQDGPTANSGALFLAVSQEEDLEDHHTIAPNGYNIGRDNFVKKAVGKKQFLLKTYTTTVQDVTGLLPAGSAGVNHGISQDGVVKLLTVKV</sequence>
<dbReference type="OrthoDB" id="2310204at2759"/>
<name>A0A067T5C8_GALM3</name>
<evidence type="ECO:0000313" key="3">
    <source>
        <dbReference type="Proteomes" id="UP000027222"/>
    </source>
</evidence>
<evidence type="ECO:0000313" key="2">
    <source>
        <dbReference type="EMBL" id="KDR75129.1"/>
    </source>
</evidence>
<dbReference type="AlphaFoldDB" id="A0A067T5C8"/>
<protein>
    <submittedName>
        <fullName evidence="2">Uncharacterized protein</fullName>
    </submittedName>
</protein>
<feature type="non-terminal residue" evidence="2">
    <location>
        <position position="1"/>
    </location>
</feature>
<keyword evidence="3" id="KW-1185">Reference proteome</keyword>
<evidence type="ECO:0000256" key="1">
    <source>
        <dbReference type="SAM" id="MobiDB-lite"/>
    </source>
</evidence>
<organism evidence="2 3">
    <name type="scientific">Galerina marginata (strain CBS 339.88)</name>
    <dbReference type="NCBI Taxonomy" id="685588"/>
    <lineage>
        <taxon>Eukaryota</taxon>
        <taxon>Fungi</taxon>
        <taxon>Dikarya</taxon>
        <taxon>Basidiomycota</taxon>
        <taxon>Agaricomycotina</taxon>
        <taxon>Agaricomycetes</taxon>
        <taxon>Agaricomycetidae</taxon>
        <taxon>Agaricales</taxon>
        <taxon>Agaricineae</taxon>
        <taxon>Strophariaceae</taxon>
        <taxon>Galerina</taxon>
    </lineage>
</organism>
<feature type="region of interest" description="Disordered" evidence="1">
    <location>
        <begin position="1"/>
        <end position="26"/>
    </location>
</feature>
<dbReference type="HOGENOM" id="CLU_061244_1_1_1"/>